<dbReference type="GO" id="GO:0009691">
    <property type="term" value="P:cytokinin biosynthetic process"/>
    <property type="evidence" value="ECO:0007669"/>
    <property type="project" value="UniProtKB-KW"/>
</dbReference>
<evidence type="ECO:0000256" key="3">
    <source>
        <dbReference type="ARBA" id="ARBA00022712"/>
    </source>
</evidence>
<dbReference type="Gene3D" id="3.40.50.300">
    <property type="entry name" value="P-loop containing nucleotide triphosphate hydrolases"/>
    <property type="match status" value="1"/>
</dbReference>
<comment type="similarity">
    <text evidence="1">Belongs to the IPP transferase family.</text>
</comment>
<dbReference type="Pfam" id="PF01715">
    <property type="entry name" value="IPPT"/>
    <property type="match status" value="2"/>
</dbReference>
<keyword evidence="4" id="KW-0547">Nucleotide-binding</keyword>
<evidence type="ECO:0000256" key="1">
    <source>
        <dbReference type="ARBA" id="ARBA00005842"/>
    </source>
</evidence>
<dbReference type="PANTHER" id="PTHR11088:SF62">
    <property type="entry name" value="GENOME ASSEMBLY, CHROMOSOME: A07"/>
    <property type="match status" value="1"/>
</dbReference>
<dbReference type="InterPro" id="IPR027417">
    <property type="entry name" value="P-loop_NTPase"/>
</dbReference>
<evidence type="ECO:0008006" key="7">
    <source>
        <dbReference type="Google" id="ProtNLM"/>
    </source>
</evidence>
<keyword evidence="5" id="KW-0067">ATP-binding</keyword>
<dbReference type="GO" id="GO:0005524">
    <property type="term" value="F:ATP binding"/>
    <property type="evidence" value="ECO:0007669"/>
    <property type="project" value="UniProtKB-KW"/>
</dbReference>
<keyword evidence="2" id="KW-0808">Transferase</keyword>
<dbReference type="GO" id="GO:0006400">
    <property type="term" value="P:tRNA modification"/>
    <property type="evidence" value="ECO:0007669"/>
    <property type="project" value="TreeGrafter"/>
</dbReference>
<reference evidence="6" key="1">
    <citation type="submission" date="2019-12" db="EMBL/GenBank/DDBJ databases">
        <title>Genome sequencing and annotation of Brassica cretica.</title>
        <authorList>
            <person name="Studholme D.J."/>
            <person name="Sarris P.F."/>
        </authorList>
    </citation>
    <scope>NUCLEOTIDE SEQUENCE</scope>
    <source>
        <strain evidence="6">PFS-102/07</strain>
        <tissue evidence="6">Leaf</tissue>
    </source>
</reference>
<evidence type="ECO:0000313" key="6">
    <source>
        <dbReference type="EMBL" id="KAF2592327.1"/>
    </source>
</evidence>
<protein>
    <recommendedName>
        <fullName evidence="7">Adenylate isopentenyltransferase</fullName>
    </recommendedName>
</protein>
<comment type="caution">
    <text evidence="6">The sequence shown here is derived from an EMBL/GenBank/DDBJ whole genome shotgun (WGS) entry which is preliminary data.</text>
</comment>
<dbReference type="AlphaFoldDB" id="A0A8S9KEU8"/>
<name>A0A8S9KEU8_BRACR</name>
<organism evidence="6">
    <name type="scientific">Brassica cretica</name>
    <name type="common">Mustard</name>
    <dbReference type="NCBI Taxonomy" id="69181"/>
    <lineage>
        <taxon>Eukaryota</taxon>
        <taxon>Viridiplantae</taxon>
        <taxon>Streptophyta</taxon>
        <taxon>Embryophyta</taxon>
        <taxon>Tracheophyta</taxon>
        <taxon>Spermatophyta</taxon>
        <taxon>Magnoliopsida</taxon>
        <taxon>eudicotyledons</taxon>
        <taxon>Gunneridae</taxon>
        <taxon>Pentapetalae</taxon>
        <taxon>rosids</taxon>
        <taxon>malvids</taxon>
        <taxon>Brassicales</taxon>
        <taxon>Brassicaceae</taxon>
        <taxon>Brassiceae</taxon>
        <taxon>Brassica</taxon>
    </lineage>
</organism>
<dbReference type="PANTHER" id="PTHR11088">
    <property type="entry name" value="TRNA DIMETHYLALLYLTRANSFERASE"/>
    <property type="match status" value="1"/>
</dbReference>
<dbReference type="EMBL" id="QGKY02000164">
    <property type="protein sequence ID" value="KAF2592327.1"/>
    <property type="molecule type" value="Genomic_DNA"/>
</dbReference>
<accession>A0A8S9KEU8</accession>
<gene>
    <name evidence="6" type="ORF">F2Q70_00044849</name>
</gene>
<evidence type="ECO:0000256" key="2">
    <source>
        <dbReference type="ARBA" id="ARBA00022679"/>
    </source>
</evidence>
<dbReference type="SUPFAM" id="SSF52540">
    <property type="entry name" value="P-loop containing nucleoside triphosphate hydrolases"/>
    <property type="match status" value="1"/>
</dbReference>
<keyword evidence="3" id="KW-0203">Cytokinin biosynthesis</keyword>
<evidence type="ECO:0000256" key="5">
    <source>
        <dbReference type="ARBA" id="ARBA00022840"/>
    </source>
</evidence>
<dbReference type="GO" id="GO:0005739">
    <property type="term" value="C:mitochondrion"/>
    <property type="evidence" value="ECO:0007669"/>
    <property type="project" value="TreeGrafter"/>
</dbReference>
<sequence>MTELNLLPKISDHFTTTSTSPSFSSHSHFPFSVRTNDQSRPQKLKDKIVVILGATGAGKSRLSVDIATRLPSEIINSDKIQLYKGLEITTNQITIPDRRGVPHHLLGYLRSEDGELTAGGFRVAASNAVSDITSRKKLPIIAGGSNTFVHALLAERFDPKIDSFGSGSICRELRYNCCFVWVDVSETVLFEYLLKRVDEMMGSGMFEELSGFYDPVKASMTRFGIRKAIGVPEFDGYFKMYPPEKEKKWDSGRRAAYDKAVEEIKDNTLSSMATMERFKFLATHCEVPQSPTRSPSPSPRTSPLVQFRRKKTTLKMLLSFIPPSRREQPLIHQARSLAADKDVAGRKLRDLFVSSSPVEEEEVKKSPKGKTKEEVLAANATKLNAAASSQPVWLGISKRLLQRAWRPKLGTIPE</sequence>
<dbReference type="InterPro" id="IPR039657">
    <property type="entry name" value="Dimethylallyltransferase"/>
</dbReference>
<dbReference type="GO" id="GO:0052381">
    <property type="term" value="F:tRNA dimethylallyltransferase activity"/>
    <property type="evidence" value="ECO:0007669"/>
    <property type="project" value="TreeGrafter"/>
</dbReference>
<dbReference type="GO" id="GO:0009824">
    <property type="term" value="F:AMP dimethylallyltransferase activity"/>
    <property type="evidence" value="ECO:0007669"/>
    <property type="project" value="TreeGrafter"/>
</dbReference>
<evidence type="ECO:0000256" key="4">
    <source>
        <dbReference type="ARBA" id="ARBA00022741"/>
    </source>
</evidence>
<proteinExistence type="inferred from homology"/>